<protein>
    <submittedName>
        <fullName evidence="1">Uncharacterized protein</fullName>
    </submittedName>
</protein>
<dbReference type="OrthoDB" id="8777739at2"/>
<comment type="caution">
    <text evidence="1">The sequence shown here is derived from an EMBL/GenBank/DDBJ whole genome shotgun (WGS) entry which is preliminary data.</text>
</comment>
<dbReference type="RefSeq" id="WP_161390587.1">
    <property type="nucleotide sequence ID" value="NZ_JBHSCP010000001.1"/>
</dbReference>
<sequence>MGQEVRLRDQQCAHGGFAHIGQSVVFGQLRWYRSTFCPQCKPTEEDGDGLPPEEFRRLLLNDGGYWEVRAQAGSRPAVVIRIVKSVLGLSNAEAFAQMRQFPTVFQGTQTEAEWVQGHLAAASISASVLEMGA</sequence>
<keyword evidence="2" id="KW-1185">Reference proteome</keyword>
<accession>A0A6I4TXE3</accession>
<dbReference type="Proteomes" id="UP000469430">
    <property type="component" value="Unassembled WGS sequence"/>
</dbReference>
<organism evidence="1 2">
    <name type="scientific">Croceibacterium xixiisoli</name>
    <dbReference type="NCBI Taxonomy" id="1476466"/>
    <lineage>
        <taxon>Bacteria</taxon>
        <taxon>Pseudomonadati</taxon>
        <taxon>Pseudomonadota</taxon>
        <taxon>Alphaproteobacteria</taxon>
        <taxon>Sphingomonadales</taxon>
        <taxon>Erythrobacteraceae</taxon>
        <taxon>Croceibacterium</taxon>
    </lineage>
</organism>
<name>A0A6I4TXE3_9SPHN</name>
<dbReference type="AlphaFoldDB" id="A0A6I4TXE3"/>
<reference evidence="1 2" key="1">
    <citation type="submission" date="2019-12" db="EMBL/GenBank/DDBJ databases">
        <title>Genomic-based taxomic classification of the family Erythrobacteraceae.</title>
        <authorList>
            <person name="Xu L."/>
        </authorList>
    </citation>
    <scope>NUCLEOTIDE SEQUENCE [LARGE SCALE GENOMIC DNA]</scope>
    <source>
        <strain evidence="1 2">S36</strain>
    </source>
</reference>
<gene>
    <name evidence="1" type="ORF">GRI97_08380</name>
</gene>
<evidence type="ECO:0000313" key="1">
    <source>
        <dbReference type="EMBL" id="MXO99003.1"/>
    </source>
</evidence>
<proteinExistence type="predicted"/>
<dbReference type="EMBL" id="WTYJ01000001">
    <property type="protein sequence ID" value="MXO99003.1"/>
    <property type="molecule type" value="Genomic_DNA"/>
</dbReference>
<evidence type="ECO:0000313" key="2">
    <source>
        <dbReference type="Proteomes" id="UP000469430"/>
    </source>
</evidence>